<evidence type="ECO:0000256" key="1">
    <source>
        <dbReference type="SAM" id="MobiDB-lite"/>
    </source>
</evidence>
<dbReference type="PANTHER" id="PTHR24114">
    <property type="entry name" value="LEUCINE RICH REPEAT FAMILY PROTEIN"/>
    <property type="match status" value="1"/>
</dbReference>
<dbReference type="PROSITE" id="PS50222">
    <property type="entry name" value="EF_HAND_2"/>
    <property type="match status" value="1"/>
</dbReference>
<organism evidence="3 4">
    <name type="scientific">Geodia barretti</name>
    <name type="common">Barrett's horny sponge</name>
    <dbReference type="NCBI Taxonomy" id="519541"/>
    <lineage>
        <taxon>Eukaryota</taxon>
        <taxon>Metazoa</taxon>
        <taxon>Porifera</taxon>
        <taxon>Demospongiae</taxon>
        <taxon>Heteroscleromorpha</taxon>
        <taxon>Tetractinellida</taxon>
        <taxon>Astrophorina</taxon>
        <taxon>Geodiidae</taxon>
        <taxon>Geodia</taxon>
    </lineage>
</organism>
<dbReference type="Pfam" id="PF13516">
    <property type="entry name" value="LRR_6"/>
    <property type="match status" value="6"/>
</dbReference>
<dbReference type="AlphaFoldDB" id="A0AA35RS15"/>
<dbReference type="SMART" id="SM00368">
    <property type="entry name" value="LRR_RI"/>
    <property type="match status" value="8"/>
</dbReference>
<dbReference type="EMBL" id="CASHTH010001433">
    <property type="protein sequence ID" value="CAI8015272.1"/>
    <property type="molecule type" value="Genomic_DNA"/>
</dbReference>
<gene>
    <name evidence="3" type="ORF">GBAR_LOCUS9482</name>
</gene>
<evidence type="ECO:0000313" key="3">
    <source>
        <dbReference type="EMBL" id="CAI8015272.1"/>
    </source>
</evidence>
<dbReference type="InterPro" id="IPR032675">
    <property type="entry name" value="LRR_dom_sf"/>
</dbReference>
<dbReference type="PANTHER" id="PTHR24114:SF2">
    <property type="entry name" value="F-BOX DOMAIN-CONTAINING PROTEIN-RELATED"/>
    <property type="match status" value="1"/>
</dbReference>
<feature type="compositionally biased region" description="Acidic residues" evidence="1">
    <location>
        <begin position="30"/>
        <end position="41"/>
    </location>
</feature>
<proteinExistence type="predicted"/>
<evidence type="ECO:0000313" key="4">
    <source>
        <dbReference type="Proteomes" id="UP001174909"/>
    </source>
</evidence>
<feature type="domain" description="EF-hand" evidence="2">
    <location>
        <begin position="459"/>
        <end position="494"/>
    </location>
</feature>
<reference evidence="3" key="1">
    <citation type="submission" date="2023-03" db="EMBL/GenBank/DDBJ databases">
        <authorList>
            <person name="Steffen K."/>
            <person name="Cardenas P."/>
        </authorList>
    </citation>
    <scope>NUCLEOTIDE SEQUENCE</scope>
</reference>
<accession>A0AA35RS15</accession>
<dbReference type="Gene3D" id="3.80.10.10">
    <property type="entry name" value="Ribonuclease Inhibitor"/>
    <property type="match status" value="2"/>
</dbReference>
<evidence type="ECO:0000259" key="2">
    <source>
        <dbReference type="PROSITE" id="PS50222"/>
    </source>
</evidence>
<dbReference type="InterPro" id="IPR011992">
    <property type="entry name" value="EF-hand-dom_pair"/>
</dbReference>
<keyword evidence="4" id="KW-1185">Reference proteome</keyword>
<dbReference type="InterPro" id="IPR052394">
    <property type="entry name" value="LRR-containing"/>
</dbReference>
<dbReference type="GO" id="GO:0005509">
    <property type="term" value="F:calcium ion binding"/>
    <property type="evidence" value="ECO:0007669"/>
    <property type="project" value="InterPro"/>
</dbReference>
<name>A0AA35RS15_GEOBA</name>
<sequence length="535" mass="57158">MADGEAGLTEDLPLESQTSEPLLEGALSGDDLEGAGEEDNGDLSCGSGFGSELAAGTSTGRGEGEHLADNLSDGSDGAWDTDIDTEGQYASPCNDRRCNLYGYDDEKEEYDATGGAAYRKCCEILGIIPVSHLLRDLQNNVTSVSLRHHGLGPKGAKAVSAALASNTCVTHLDLSDCGLGTEGAVAITTMFKENCYITHLDLSDNQIEAAGALAVAGMLESNNTLTHLSLRGSDFNDKAAEPISEVIKTSYQISYLDLSHNQFGEAAGVLLGEALSESEVLQTLNLSWNNIRRKGAVALANGLKVNQMLKVLNLSHNGLGDEGATALVEALKINTTLSELDISANRFLQATASLFATKVLPVCETLKVLRMGKNSMQKVYPESTQPVGDVASLLEAASSSSLTLLDLSGYTFTLAMADKVIEMEEKRPDLTVIYGGTGGYSKTKPLTPPLEKLVKYAEEHSLVLEDLFRSFDKEETGQLSGEMFKSSLKHIQAPLLGFERQKLIKEFGKTEATEETSTIDYMALVQAATSTRDTQ</sequence>
<dbReference type="InterPro" id="IPR001611">
    <property type="entry name" value="Leu-rich_rpt"/>
</dbReference>
<dbReference type="Proteomes" id="UP001174909">
    <property type="component" value="Unassembled WGS sequence"/>
</dbReference>
<feature type="region of interest" description="Disordered" evidence="1">
    <location>
        <begin position="1"/>
        <end position="87"/>
    </location>
</feature>
<dbReference type="InterPro" id="IPR002048">
    <property type="entry name" value="EF_hand_dom"/>
</dbReference>
<dbReference type="SUPFAM" id="SSF47473">
    <property type="entry name" value="EF-hand"/>
    <property type="match status" value="1"/>
</dbReference>
<dbReference type="SUPFAM" id="SSF52047">
    <property type="entry name" value="RNI-like"/>
    <property type="match status" value="1"/>
</dbReference>
<protein>
    <submittedName>
        <fullName evidence="3">Leucine-rich repeat-containing protein 74A</fullName>
    </submittedName>
</protein>
<comment type="caution">
    <text evidence="3">The sequence shown here is derived from an EMBL/GenBank/DDBJ whole genome shotgun (WGS) entry which is preliminary data.</text>
</comment>